<protein>
    <recommendedName>
        <fullName evidence="5">DUF3078 family protein</fullName>
    </recommendedName>
</protein>
<organism evidence="2 4">
    <name type="scientific">Flavobacterium lindanitolerans</name>
    <dbReference type="NCBI Taxonomy" id="428988"/>
    <lineage>
        <taxon>Bacteria</taxon>
        <taxon>Pseudomonadati</taxon>
        <taxon>Bacteroidota</taxon>
        <taxon>Flavobacteriia</taxon>
        <taxon>Flavobacteriales</taxon>
        <taxon>Flavobacteriaceae</taxon>
        <taxon>Flavobacterium</taxon>
    </lineage>
</organism>
<evidence type="ECO:0000313" key="4">
    <source>
        <dbReference type="Proteomes" id="UP000275027"/>
    </source>
</evidence>
<dbReference type="Proteomes" id="UP000233767">
    <property type="component" value="Unassembled WGS sequence"/>
</dbReference>
<dbReference type="AlphaFoldDB" id="A0A497V3Y7"/>
<reference evidence="1 3" key="1">
    <citation type="submission" date="2017-12" db="EMBL/GenBank/DDBJ databases">
        <title>Genomic Encyclopedia of Type Strains, Phase III (KMG-III): the genomes of soil and plant-associated and newly described type strains.</title>
        <authorList>
            <person name="Whitman W."/>
        </authorList>
    </citation>
    <scope>NUCLEOTIDE SEQUENCE [LARGE SCALE GENOMIC DNA]</scope>
    <source>
        <strain evidence="1 3">IP-10</strain>
    </source>
</reference>
<proteinExistence type="predicted"/>
<sequence>MKPVEIIDFCTVLKFNMPVMRLSPLALGLFLFFSVSSFAQSVDTIQSKKLDSAIVKKVVTHWEKKNVVGFDLNEIAFVNWSAGGNSAISGLLKGTFTRKYENGNLKWLNELIVRYGVSKQDGVELRKTDDAFQFNSTFGYRKDTTSNWFHSAKFNFNTQFTSGYAYPNTEKAISKPFATAYTFLGVGAEYNNKKYNLQLYISPLTLKNTLVLDQRLADQGAFGVQKAVYDAVTGEKIEDGKNSRTELGFLFTSGYKKELFKNINLENKLNLYTDYINNFGNIDVDWQVQLDFIVNKYVRANINTHLIYDHDIKAKEEINGQQVTVGPKVQFKQMLGVGLIYSF</sequence>
<dbReference type="EMBL" id="PJND01000007">
    <property type="protein sequence ID" value="PKW29224.1"/>
    <property type="molecule type" value="Genomic_DNA"/>
</dbReference>
<evidence type="ECO:0000313" key="2">
    <source>
        <dbReference type="EMBL" id="RLJ35275.1"/>
    </source>
</evidence>
<dbReference type="Pfam" id="PF11276">
    <property type="entry name" value="DUF3078"/>
    <property type="match status" value="1"/>
</dbReference>
<evidence type="ECO:0000313" key="3">
    <source>
        <dbReference type="Proteomes" id="UP000233767"/>
    </source>
</evidence>
<name>A0A497V3Y7_9FLAO</name>
<evidence type="ECO:0000313" key="1">
    <source>
        <dbReference type="EMBL" id="PKW29224.1"/>
    </source>
</evidence>
<gene>
    <name evidence="1" type="ORF">B0G92_0855</name>
    <name evidence="2" type="ORF">CLV50_0650</name>
</gene>
<dbReference type="Proteomes" id="UP000275027">
    <property type="component" value="Unassembled WGS sequence"/>
</dbReference>
<dbReference type="EMBL" id="RCCB01000010">
    <property type="protein sequence ID" value="RLJ35275.1"/>
    <property type="molecule type" value="Genomic_DNA"/>
</dbReference>
<dbReference type="InterPro" id="IPR021428">
    <property type="entry name" value="DUF3078"/>
</dbReference>
<keyword evidence="3" id="KW-1185">Reference proteome</keyword>
<comment type="caution">
    <text evidence="2">The sequence shown here is derived from an EMBL/GenBank/DDBJ whole genome shotgun (WGS) entry which is preliminary data.</text>
</comment>
<reference evidence="2 4" key="2">
    <citation type="submission" date="2018-10" db="EMBL/GenBank/DDBJ databases">
        <title>Genomic Encyclopedia of Archaeal and Bacterial Type Strains, Phase II (KMG-II): from individual species to whole genera.</title>
        <authorList>
            <person name="Goeker M."/>
        </authorList>
    </citation>
    <scope>NUCLEOTIDE SEQUENCE [LARGE SCALE GENOMIC DNA]</scope>
    <source>
        <strain evidence="2 4">DSM 21886</strain>
    </source>
</reference>
<evidence type="ECO:0008006" key="5">
    <source>
        <dbReference type="Google" id="ProtNLM"/>
    </source>
</evidence>
<accession>A0A497V3Y7</accession>